<keyword evidence="4" id="KW-1185">Reference proteome</keyword>
<evidence type="ECO:0000256" key="2">
    <source>
        <dbReference type="SAM" id="Phobius"/>
    </source>
</evidence>
<dbReference type="AlphaFoldDB" id="A0A0L0DRI2"/>
<accession>A0A0L0DRI2</accession>
<dbReference type="Proteomes" id="UP000054408">
    <property type="component" value="Unassembled WGS sequence"/>
</dbReference>
<feature type="transmembrane region" description="Helical" evidence="2">
    <location>
        <begin position="28"/>
        <end position="53"/>
    </location>
</feature>
<evidence type="ECO:0000256" key="1">
    <source>
        <dbReference type="SAM" id="MobiDB-lite"/>
    </source>
</evidence>
<proteinExistence type="predicted"/>
<evidence type="ECO:0000313" key="4">
    <source>
        <dbReference type="Proteomes" id="UP000054408"/>
    </source>
</evidence>
<sequence length="161" mass="17625">MNEIHKKDAARRREGRRRRRSREQLYKLKPWVMCPAVAYALFVVCILAASLAGVLDPTWVVVALVLGLVVCVFVPCCLFRLWFICRSPEARIRESVAGKRSGRHPALLATSASSKERGGMRSGSDSDSDSSSDPDSGSTLASRSGSGDRYGIESSEYVSDV</sequence>
<feature type="transmembrane region" description="Helical" evidence="2">
    <location>
        <begin position="59"/>
        <end position="83"/>
    </location>
</feature>
<dbReference type="RefSeq" id="XP_013761510.1">
    <property type="nucleotide sequence ID" value="XM_013906056.1"/>
</dbReference>
<dbReference type="EMBL" id="GL349438">
    <property type="protein sequence ID" value="KNC54601.1"/>
    <property type="molecule type" value="Genomic_DNA"/>
</dbReference>
<evidence type="ECO:0000313" key="3">
    <source>
        <dbReference type="EMBL" id="KNC54601.1"/>
    </source>
</evidence>
<gene>
    <name evidence="3" type="ORF">AMSG_01456</name>
</gene>
<protein>
    <submittedName>
        <fullName evidence="3">Uncharacterized protein</fullName>
    </submittedName>
</protein>
<reference evidence="3 4" key="1">
    <citation type="submission" date="2010-05" db="EMBL/GenBank/DDBJ databases">
        <title>The Genome Sequence of Thecamonas trahens ATCC 50062.</title>
        <authorList>
            <consortium name="The Broad Institute Genome Sequencing Platform"/>
            <person name="Russ C."/>
            <person name="Cuomo C."/>
            <person name="Shea T."/>
            <person name="Young S.K."/>
            <person name="Zeng Q."/>
            <person name="Koehrsen M."/>
            <person name="Haas B."/>
            <person name="Borodovsky M."/>
            <person name="Guigo R."/>
            <person name="Alvarado L."/>
            <person name="Berlin A."/>
            <person name="Bochicchio J."/>
            <person name="Borenstein D."/>
            <person name="Chapman S."/>
            <person name="Chen Z."/>
            <person name="Freedman E."/>
            <person name="Gellesch M."/>
            <person name="Goldberg J."/>
            <person name="Griggs A."/>
            <person name="Gujja S."/>
            <person name="Heilman E."/>
            <person name="Heiman D."/>
            <person name="Hepburn T."/>
            <person name="Howarth C."/>
            <person name="Jen D."/>
            <person name="Larson L."/>
            <person name="Mehta T."/>
            <person name="Park D."/>
            <person name="Pearson M."/>
            <person name="Roberts A."/>
            <person name="Saif S."/>
            <person name="Shenoy N."/>
            <person name="Sisk P."/>
            <person name="Stolte C."/>
            <person name="Sykes S."/>
            <person name="Thomson T."/>
            <person name="Walk T."/>
            <person name="White J."/>
            <person name="Yandava C."/>
            <person name="Burger G."/>
            <person name="Gray M.W."/>
            <person name="Holland P.W.H."/>
            <person name="King N."/>
            <person name="Lang F.B.F."/>
            <person name="Roger A.J."/>
            <person name="Ruiz-Trillo I."/>
            <person name="Lander E."/>
            <person name="Nusbaum C."/>
        </authorList>
    </citation>
    <scope>NUCLEOTIDE SEQUENCE [LARGE SCALE GENOMIC DNA]</scope>
    <source>
        <strain evidence="3 4">ATCC 50062</strain>
    </source>
</reference>
<name>A0A0L0DRI2_THETB</name>
<organism evidence="3 4">
    <name type="scientific">Thecamonas trahens ATCC 50062</name>
    <dbReference type="NCBI Taxonomy" id="461836"/>
    <lineage>
        <taxon>Eukaryota</taxon>
        <taxon>Apusozoa</taxon>
        <taxon>Apusomonadida</taxon>
        <taxon>Apusomonadidae</taxon>
        <taxon>Thecamonas</taxon>
    </lineage>
</organism>
<keyword evidence="2" id="KW-0812">Transmembrane</keyword>
<keyword evidence="2" id="KW-1133">Transmembrane helix</keyword>
<keyword evidence="2" id="KW-0472">Membrane</keyword>
<feature type="region of interest" description="Disordered" evidence="1">
    <location>
        <begin position="95"/>
        <end position="161"/>
    </location>
</feature>
<dbReference type="GeneID" id="25561206"/>